<dbReference type="EMBL" id="LCEQ01000003">
    <property type="protein sequence ID" value="KKS76026.1"/>
    <property type="molecule type" value="Genomic_DNA"/>
</dbReference>
<comment type="caution">
    <text evidence="2">The sequence shown here is derived from an EMBL/GenBank/DDBJ whole genome shotgun (WGS) entry which is preliminary data.</text>
</comment>
<evidence type="ECO:0000313" key="2">
    <source>
        <dbReference type="EMBL" id="KKS76026.1"/>
    </source>
</evidence>
<name>A0A0G1DYV6_9BACT</name>
<accession>A0A0G1DYV6</accession>
<protein>
    <submittedName>
        <fullName evidence="2">Uncharacterized protein</fullName>
    </submittedName>
</protein>
<keyword evidence="1" id="KW-0812">Transmembrane</keyword>
<gene>
    <name evidence="2" type="ORF">UV48_C0003G0037</name>
</gene>
<feature type="transmembrane region" description="Helical" evidence="1">
    <location>
        <begin position="264"/>
        <end position="290"/>
    </location>
</feature>
<keyword evidence="1" id="KW-0472">Membrane</keyword>
<reference evidence="2 3" key="1">
    <citation type="journal article" date="2015" name="Nature">
        <title>rRNA introns, odd ribosomes, and small enigmatic genomes across a large radiation of phyla.</title>
        <authorList>
            <person name="Brown C.T."/>
            <person name="Hug L.A."/>
            <person name="Thomas B.C."/>
            <person name="Sharon I."/>
            <person name="Castelle C.J."/>
            <person name="Singh A."/>
            <person name="Wilkins M.J."/>
            <person name="Williams K.H."/>
            <person name="Banfield J.F."/>
        </authorList>
    </citation>
    <scope>NUCLEOTIDE SEQUENCE [LARGE SCALE GENOMIC DNA]</scope>
</reference>
<dbReference type="Proteomes" id="UP000034563">
    <property type="component" value="Unassembled WGS sequence"/>
</dbReference>
<organism evidence="2 3">
    <name type="scientific">Candidatus Azambacteria bacterium GW2011_GWA2_42_9</name>
    <dbReference type="NCBI Taxonomy" id="1618613"/>
    <lineage>
        <taxon>Bacteria</taxon>
        <taxon>Candidatus Azamiibacteriota</taxon>
    </lineage>
</organism>
<evidence type="ECO:0000313" key="3">
    <source>
        <dbReference type="Proteomes" id="UP000034563"/>
    </source>
</evidence>
<proteinExistence type="predicted"/>
<sequence>MFKKIFRFLRFSVLIVSFLFLLLPFMFFSVLNKGVKKAKHLLGFKKSADDQSFFDDIDNQAWADMPGGGGGGGGSTPFLAVWNGKEYIFENDILFSANDNYSPSLIKSKIRYESGFCGPDLYKIKTNPKISETGEIKFQMQERDPEESFIDHLKVFRVTHEKNREILVDNKYEKFYSLEKNKIEKAILPEQISINGKKAEPEKIFGKSFLEESNGIRLRYRQNVLLSFKGVKSGKNNHLILKVQERGWSPVAKTLFTVFPATRFLAFAFAGFVLSWFFGTAASILPFIILQDGNKSINLFYKNRNSFKFFGSVHPRMKESVELVSIPEQAISADGRVDLNLEWTRTHHLVSIGIIDFVEDKSRNYEIEELKLIKAIHNGNGKNHASLLGSRDLNYLHTVQGDTVDLVFRSQTNNDKNDKRYTYLFSASGFYTDLRPQYQISFKNLFWLLKEEIKA</sequence>
<keyword evidence="1" id="KW-1133">Transmembrane helix</keyword>
<evidence type="ECO:0000256" key="1">
    <source>
        <dbReference type="SAM" id="Phobius"/>
    </source>
</evidence>
<dbReference type="AlphaFoldDB" id="A0A0G1DYV6"/>